<keyword evidence="6 11" id="KW-0378">Hydrolase</keyword>
<evidence type="ECO:0000256" key="6">
    <source>
        <dbReference type="ARBA" id="ARBA00022801"/>
    </source>
</evidence>
<dbReference type="SUPFAM" id="SSF55811">
    <property type="entry name" value="Nudix"/>
    <property type="match status" value="1"/>
</dbReference>
<evidence type="ECO:0000256" key="5">
    <source>
        <dbReference type="ARBA" id="ARBA00022723"/>
    </source>
</evidence>
<keyword evidence="8" id="KW-0520">NAD</keyword>
<evidence type="ECO:0000256" key="7">
    <source>
        <dbReference type="ARBA" id="ARBA00022842"/>
    </source>
</evidence>
<dbReference type="GO" id="GO:0016787">
    <property type="term" value="F:hydrolase activity"/>
    <property type="evidence" value="ECO:0007669"/>
    <property type="project" value="UniProtKB-KW"/>
</dbReference>
<dbReference type="PROSITE" id="PS00893">
    <property type="entry name" value="NUDIX_BOX"/>
    <property type="match status" value="1"/>
</dbReference>
<comment type="cofactor">
    <cofactor evidence="2">
        <name>Zn(2+)</name>
        <dbReference type="ChEBI" id="CHEBI:29105"/>
    </cofactor>
</comment>
<evidence type="ECO:0000313" key="11">
    <source>
        <dbReference type="EMBL" id="UYP47145.1"/>
    </source>
</evidence>
<dbReference type="InterPro" id="IPR020476">
    <property type="entry name" value="Nudix_hydrolase"/>
</dbReference>
<evidence type="ECO:0000313" key="12">
    <source>
        <dbReference type="Proteomes" id="UP001208689"/>
    </source>
</evidence>
<proteinExistence type="inferred from homology"/>
<dbReference type="Pfam" id="PF09297">
    <property type="entry name" value="Zn_ribbon_NUD"/>
    <property type="match status" value="1"/>
</dbReference>
<evidence type="ECO:0000256" key="9">
    <source>
        <dbReference type="ARBA" id="ARBA00023679"/>
    </source>
</evidence>
<name>A0ABY6HUE1_9ARCH</name>
<dbReference type="EC" id="3.6.1.22" evidence="4"/>
<protein>
    <recommendedName>
        <fullName evidence="4">NAD(+) diphosphatase</fullName>
        <ecNumber evidence="4">3.6.1.22</ecNumber>
    </recommendedName>
</protein>
<dbReference type="Gene3D" id="3.90.79.10">
    <property type="entry name" value="Nucleoside Triphosphate Pyrophosphohydrolase"/>
    <property type="match status" value="1"/>
</dbReference>
<evidence type="ECO:0000256" key="4">
    <source>
        <dbReference type="ARBA" id="ARBA00012381"/>
    </source>
</evidence>
<evidence type="ECO:0000259" key="10">
    <source>
        <dbReference type="PROSITE" id="PS51462"/>
    </source>
</evidence>
<dbReference type="InterPro" id="IPR015376">
    <property type="entry name" value="Znr_NADH_PPase"/>
</dbReference>
<dbReference type="InterPro" id="IPR015797">
    <property type="entry name" value="NUDIX_hydrolase-like_dom_sf"/>
</dbReference>
<comment type="similarity">
    <text evidence="3">Belongs to the Nudix hydrolase family. NudC subfamily.</text>
</comment>
<evidence type="ECO:0000256" key="8">
    <source>
        <dbReference type="ARBA" id="ARBA00023027"/>
    </source>
</evidence>
<dbReference type="PRINTS" id="PR00502">
    <property type="entry name" value="NUDIXFAMILY"/>
</dbReference>
<organism evidence="11 12">
    <name type="scientific">Candidatus Lokiarchaeum ossiferum</name>
    <dbReference type="NCBI Taxonomy" id="2951803"/>
    <lineage>
        <taxon>Archaea</taxon>
        <taxon>Promethearchaeati</taxon>
        <taxon>Promethearchaeota</taxon>
        <taxon>Promethearchaeia</taxon>
        <taxon>Promethearchaeales</taxon>
        <taxon>Promethearchaeaceae</taxon>
        <taxon>Candidatus Lokiarchaeum</taxon>
    </lineage>
</organism>
<evidence type="ECO:0000256" key="3">
    <source>
        <dbReference type="ARBA" id="ARBA00009595"/>
    </source>
</evidence>
<feature type="domain" description="Nudix hydrolase" evidence="10">
    <location>
        <begin position="165"/>
        <end position="288"/>
    </location>
</feature>
<dbReference type="NCBIfam" id="NF001299">
    <property type="entry name" value="PRK00241.1"/>
    <property type="match status" value="1"/>
</dbReference>
<keyword evidence="12" id="KW-1185">Reference proteome</keyword>
<dbReference type="InterPro" id="IPR050241">
    <property type="entry name" value="NAD-cap_RNA_hydrolase_NudC"/>
</dbReference>
<dbReference type="Proteomes" id="UP001208689">
    <property type="component" value="Chromosome"/>
</dbReference>
<keyword evidence="7" id="KW-0460">Magnesium</keyword>
<dbReference type="Gene3D" id="3.90.79.20">
    <property type="match status" value="1"/>
</dbReference>
<dbReference type="Pfam" id="PF00293">
    <property type="entry name" value="NUDIX"/>
    <property type="match status" value="1"/>
</dbReference>
<dbReference type="CDD" id="cd03429">
    <property type="entry name" value="NUDIX_NADH_pyrophosphatase_Nudt13"/>
    <property type="match status" value="1"/>
</dbReference>
<sequence length="298" mass="33966">MLSFEHLTALEPTGTIFLFQNNNILALKQNNGSRIPLFFIKTNSKEWKNEIVPQIEQLSHLNWKCIQFGEYLNEPVYIMYFSKETNFKIMEGSGSDNSNYYLKDYPIRYLIRLEPGFNLLIAGIAFHIYTWITTHKYCGVCGIKTIASPSEFALKCPDCSHVEYPLISPAVIIAITKGDKILLAHNNQFPPNLYSVVAGFVNPGETLEEAVAREVKEEIGITIKNIAYFESQPWPFPNSLMLAFTAEWSEGVIKVDNNEIHDAKWFKCDEFPQLPSSISVARKLIDHFVSTQSSKPQK</sequence>
<dbReference type="PANTHER" id="PTHR42904">
    <property type="entry name" value="NUDIX HYDROLASE, NUDC SUBFAMILY"/>
    <property type="match status" value="1"/>
</dbReference>
<evidence type="ECO:0000256" key="1">
    <source>
        <dbReference type="ARBA" id="ARBA00001946"/>
    </source>
</evidence>
<dbReference type="InterPro" id="IPR020084">
    <property type="entry name" value="NUDIX_hydrolase_CS"/>
</dbReference>
<evidence type="ECO:0000256" key="2">
    <source>
        <dbReference type="ARBA" id="ARBA00001947"/>
    </source>
</evidence>
<comment type="catalytic activity">
    <reaction evidence="9">
        <text>a 5'-end NAD(+)-phospho-ribonucleoside in mRNA + H2O = a 5'-end phospho-adenosine-phospho-ribonucleoside in mRNA + beta-nicotinamide D-ribonucleotide + 2 H(+)</text>
        <dbReference type="Rhea" id="RHEA:60876"/>
        <dbReference type="Rhea" id="RHEA-COMP:15698"/>
        <dbReference type="Rhea" id="RHEA-COMP:15719"/>
        <dbReference type="ChEBI" id="CHEBI:14649"/>
        <dbReference type="ChEBI" id="CHEBI:15377"/>
        <dbReference type="ChEBI" id="CHEBI:15378"/>
        <dbReference type="ChEBI" id="CHEBI:144029"/>
        <dbReference type="ChEBI" id="CHEBI:144051"/>
    </reaction>
    <physiologicalReaction direction="left-to-right" evidence="9">
        <dbReference type="Rhea" id="RHEA:60877"/>
    </physiologicalReaction>
</comment>
<reference evidence="11" key="1">
    <citation type="submission" date="2022-09" db="EMBL/GenBank/DDBJ databases">
        <title>Actin cytoskeleton and complex cell architecture in an #Asgard archaeon.</title>
        <authorList>
            <person name="Ponce Toledo R.I."/>
            <person name="Schleper C."/>
            <person name="Rodrigues Oliveira T."/>
            <person name="Wollweber F."/>
            <person name="Xu J."/>
            <person name="Rittmann S."/>
            <person name="Klingl A."/>
            <person name="Pilhofer M."/>
        </authorList>
    </citation>
    <scope>NUCLEOTIDE SEQUENCE</scope>
    <source>
        <strain evidence="11">B-35</strain>
    </source>
</reference>
<dbReference type="PROSITE" id="PS51462">
    <property type="entry name" value="NUDIX"/>
    <property type="match status" value="1"/>
</dbReference>
<dbReference type="EMBL" id="CP104013">
    <property type="protein sequence ID" value="UYP47145.1"/>
    <property type="molecule type" value="Genomic_DNA"/>
</dbReference>
<comment type="cofactor">
    <cofactor evidence="1">
        <name>Mg(2+)</name>
        <dbReference type="ChEBI" id="CHEBI:18420"/>
    </cofactor>
</comment>
<keyword evidence="5" id="KW-0479">Metal-binding</keyword>
<dbReference type="InterPro" id="IPR049734">
    <property type="entry name" value="NudC-like_C"/>
</dbReference>
<dbReference type="PANTHER" id="PTHR42904:SF6">
    <property type="entry name" value="NAD-CAPPED RNA HYDROLASE NUDT12"/>
    <property type="match status" value="1"/>
</dbReference>
<dbReference type="InterPro" id="IPR000086">
    <property type="entry name" value="NUDIX_hydrolase_dom"/>
</dbReference>
<accession>A0ABY6HUE1</accession>
<gene>
    <name evidence="11" type="ORF">NEF87_003430</name>
</gene>